<feature type="transmembrane region" description="Helical" evidence="1">
    <location>
        <begin position="39"/>
        <end position="70"/>
    </location>
</feature>
<accession>A0AAQ4DUE1</accession>
<keyword evidence="1" id="KW-0472">Membrane</keyword>
<dbReference type="EMBL" id="JARKHS020026715">
    <property type="protein sequence ID" value="KAK8766081.1"/>
    <property type="molecule type" value="Genomic_DNA"/>
</dbReference>
<evidence type="ECO:0000313" key="2">
    <source>
        <dbReference type="EMBL" id="KAK8766081.1"/>
    </source>
</evidence>
<organism evidence="2 3">
    <name type="scientific">Amblyomma americanum</name>
    <name type="common">Lone star tick</name>
    <dbReference type="NCBI Taxonomy" id="6943"/>
    <lineage>
        <taxon>Eukaryota</taxon>
        <taxon>Metazoa</taxon>
        <taxon>Ecdysozoa</taxon>
        <taxon>Arthropoda</taxon>
        <taxon>Chelicerata</taxon>
        <taxon>Arachnida</taxon>
        <taxon>Acari</taxon>
        <taxon>Parasitiformes</taxon>
        <taxon>Ixodida</taxon>
        <taxon>Ixodoidea</taxon>
        <taxon>Ixodidae</taxon>
        <taxon>Amblyomminae</taxon>
        <taxon>Amblyomma</taxon>
    </lineage>
</organism>
<comment type="caution">
    <text evidence="2">The sequence shown here is derived from an EMBL/GenBank/DDBJ whole genome shotgun (WGS) entry which is preliminary data.</text>
</comment>
<dbReference type="Proteomes" id="UP001321473">
    <property type="component" value="Unassembled WGS sequence"/>
</dbReference>
<proteinExistence type="predicted"/>
<gene>
    <name evidence="2" type="ORF">V5799_007139</name>
</gene>
<keyword evidence="1" id="KW-0812">Transmembrane</keyword>
<reference evidence="2 3" key="1">
    <citation type="journal article" date="2023" name="Arcadia Sci">
        <title>De novo assembly of a long-read Amblyomma americanum tick genome.</title>
        <authorList>
            <person name="Chou S."/>
            <person name="Poskanzer K.E."/>
            <person name="Rollins M."/>
            <person name="Thuy-Boun P.S."/>
        </authorList>
    </citation>
    <scope>NUCLEOTIDE SEQUENCE [LARGE SCALE GENOMIC DNA]</scope>
    <source>
        <strain evidence="2">F_SG_1</strain>
        <tissue evidence="2">Salivary glands</tissue>
    </source>
</reference>
<keyword evidence="1" id="KW-1133">Transmembrane helix</keyword>
<dbReference type="AlphaFoldDB" id="A0AAQ4DUE1"/>
<protein>
    <submittedName>
        <fullName evidence="2">Uncharacterized protein</fullName>
    </submittedName>
</protein>
<name>A0AAQ4DUE1_AMBAM</name>
<evidence type="ECO:0000313" key="3">
    <source>
        <dbReference type="Proteomes" id="UP001321473"/>
    </source>
</evidence>
<evidence type="ECO:0000256" key="1">
    <source>
        <dbReference type="SAM" id="Phobius"/>
    </source>
</evidence>
<keyword evidence="3" id="KW-1185">Reference proteome</keyword>
<sequence length="108" mass="10917">MHNLVGRVHRAFAALILPTPSIPSGLPPLDKVGDVAHSIVTAAASIFALVVLGGFLAAVVPITGLAVLCCRCVCGLCGGRSGDGEKKADASMRNTCGCVFSTVTLPLT</sequence>